<protein>
    <submittedName>
        <fullName evidence="6">Uncharacterized protein</fullName>
    </submittedName>
</protein>
<evidence type="ECO:0000313" key="6">
    <source>
        <dbReference type="EMBL" id="KAK9079392.1"/>
    </source>
</evidence>
<dbReference type="EMBL" id="JBCNJP010000003">
    <property type="protein sequence ID" value="KAK9079392.1"/>
    <property type="molecule type" value="Genomic_DNA"/>
</dbReference>
<evidence type="ECO:0000256" key="1">
    <source>
        <dbReference type="ARBA" id="ARBA00004123"/>
    </source>
</evidence>
<evidence type="ECO:0000256" key="4">
    <source>
        <dbReference type="ARBA" id="ARBA00023242"/>
    </source>
</evidence>
<evidence type="ECO:0000256" key="2">
    <source>
        <dbReference type="ARBA" id="ARBA00006374"/>
    </source>
</evidence>
<name>A0AAP0HC96_9ASTR</name>
<keyword evidence="7" id="KW-1185">Reference proteome</keyword>
<feature type="compositionally biased region" description="Basic and acidic residues" evidence="5">
    <location>
        <begin position="458"/>
        <end position="469"/>
    </location>
</feature>
<gene>
    <name evidence="6" type="ORF">SSX86_001063</name>
</gene>
<dbReference type="Proteomes" id="UP001408789">
    <property type="component" value="Unassembled WGS sequence"/>
</dbReference>
<comment type="caution">
    <text evidence="6">The sequence shown here is derived from an EMBL/GenBank/DDBJ whole genome shotgun (WGS) entry which is preliminary data.</text>
</comment>
<feature type="compositionally biased region" description="Basic and acidic residues" evidence="5">
    <location>
        <begin position="367"/>
        <end position="383"/>
    </location>
</feature>
<keyword evidence="3" id="KW-0698">rRNA processing</keyword>
<dbReference type="GO" id="GO:0030688">
    <property type="term" value="C:preribosome, small subunit precursor"/>
    <property type="evidence" value="ECO:0007669"/>
    <property type="project" value="InterPro"/>
</dbReference>
<dbReference type="InterPro" id="IPR010301">
    <property type="entry name" value="RRP1"/>
</dbReference>
<dbReference type="PANTHER" id="PTHR13026">
    <property type="entry name" value="NNP-1 PROTEIN NOVEL NUCLEAR PROTEIN 1 NOP52"/>
    <property type="match status" value="1"/>
</dbReference>
<dbReference type="AlphaFoldDB" id="A0AAP0HC96"/>
<feature type="compositionally biased region" description="Basic residues" evidence="5">
    <location>
        <begin position="538"/>
        <end position="551"/>
    </location>
</feature>
<feature type="region of interest" description="Disordered" evidence="5">
    <location>
        <begin position="422"/>
        <end position="569"/>
    </location>
</feature>
<dbReference type="GO" id="GO:0006364">
    <property type="term" value="P:rRNA processing"/>
    <property type="evidence" value="ECO:0007669"/>
    <property type="project" value="UniProtKB-KW"/>
</dbReference>
<sequence length="569" mass="63852">MEVEEANTTDSTVTNPSTTVAPPHSLSLIRNLASCNTPARSKALRELTNWLPTQLQISDDEMKKLWKGLFYCIWHADKAPVQSNLIDRLSSMLLTLDVPLSLHYLSVFFTTLRREWSGIDVLRLDKFYLLIRRFVNCSFRFLKRNSWNVELVQRVMNIYEEKSFLASDKMFLGNGVNYHIVSVYLDEIKTYLPLSPETYEILFKPLFNVMSVCQDRVMVSKIKSAVFEHLLCMGKSLLGKKKDGENETDDIDSEVLNLGTIALKMGFAAKFYELGSSSDCFQGNRKVLFGLNKEFVKLEKDLAASGIDIEFPTVEPDNGDEDVPDLVPIVADVKQKKVVSSGLLLEDSKSVVERSKKSSKKKKKKVAKEGSSSEKQESGKENDDGNMMITNGKSESNGMTSASDVTFTELFKSNLQKEFEKVAEEDGLDKDGESSLREDLSTITISSGKVPKKRKRAKSVESRKSHNPDITEEGGTALKSGEKSKKRVRFSKNNLVWKPQSPLPPQSLRIPPSVTPRGSALKKGVPAGPIREMPPAVKKAKKKKMKVRKMMKTTSPAMKRLRKLQTLSS</sequence>
<feature type="region of interest" description="Disordered" evidence="5">
    <location>
        <begin position="354"/>
        <end position="401"/>
    </location>
</feature>
<feature type="compositionally biased region" description="Basic and acidic residues" evidence="5">
    <location>
        <begin position="422"/>
        <end position="440"/>
    </location>
</feature>
<accession>A0AAP0HC96</accession>
<feature type="compositionally biased region" description="Basic residues" evidence="5">
    <location>
        <begin position="357"/>
        <end position="366"/>
    </location>
</feature>
<dbReference type="GO" id="GO:0005634">
    <property type="term" value="C:nucleus"/>
    <property type="evidence" value="ECO:0007669"/>
    <property type="project" value="UniProtKB-SubCell"/>
</dbReference>
<proteinExistence type="inferred from homology"/>
<evidence type="ECO:0000256" key="3">
    <source>
        <dbReference type="ARBA" id="ARBA00022552"/>
    </source>
</evidence>
<organism evidence="6 7">
    <name type="scientific">Deinandra increscens subsp. villosa</name>
    <dbReference type="NCBI Taxonomy" id="3103831"/>
    <lineage>
        <taxon>Eukaryota</taxon>
        <taxon>Viridiplantae</taxon>
        <taxon>Streptophyta</taxon>
        <taxon>Embryophyta</taxon>
        <taxon>Tracheophyta</taxon>
        <taxon>Spermatophyta</taxon>
        <taxon>Magnoliopsida</taxon>
        <taxon>eudicotyledons</taxon>
        <taxon>Gunneridae</taxon>
        <taxon>Pentapetalae</taxon>
        <taxon>asterids</taxon>
        <taxon>campanulids</taxon>
        <taxon>Asterales</taxon>
        <taxon>Asteraceae</taxon>
        <taxon>Asteroideae</taxon>
        <taxon>Heliantheae alliance</taxon>
        <taxon>Madieae</taxon>
        <taxon>Madiinae</taxon>
        <taxon>Deinandra</taxon>
    </lineage>
</organism>
<comment type="subcellular location">
    <subcellularLocation>
        <location evidence="1">Nucleus</location>
    </subcellularLocation>
</comment>
<dbReference type="PANTHER" id="PTHR13026:SF0">
    <property type="entry name" value="RIBOSOMAL RNA PROCESSING 1B"/>
    <property type="match status" value="1"/>
</dbReference>
<keyword evidence="4" id="KW-0539">Nucleus</keyword>
<feature type="region of interest" description="Disordered" evidence="5">
    <location>
        <begin position="1"/>
        <end position="22"/>
    </location>
</feature>
<evidence type="ECO:0000313" key="7">
    <source>
        <dbReference type="Proteomes" id="UP001408789"/>
    </source>
</evidence>
<feature type="compositionally biased region" description="Polar residues" evidence="5">
    <location>
        <begin position="388"/>
        <end position="401"/>
    </location>
</feature>
<dbReference type="Pfam" id="PF05997">
    <property type="entry name" value="Nop52"/>
    <property type="match status" value="1"/>
</dbReference>
<comment type="similarity">
    <text evidence="2">Belongs to the RRP1 family.</text>
</comment>
<evidence type="ECO:0000256" key="5">
    <source>
        <dbReference type="SAM" id="MobiDB-lite"/>
    </source>
</evidence>
<reference evidence="6 7" key="1">
    <citation type="submission" date="2024-04" db="EMBL/GenBank/DDBJ databases">
        <title>The reference genome of an endangered Asteraceae, Deinandra increscens subsp. villosa, native to the Central Coast of California.</title>
        <authorList>
            <person name="Guilliams M."/>
            <person name="Hasenstab-Lehman K."/>
            <person name="Meyer R."/>
            <person name="Mcevoy S."/>
        </authorList>
    </citation>
    <scope>NUCLEOTIDE SEQUENCE [LARGE SCALE GENOMIC DNA]</scope>
    <source>
        <tissue evidence="6">Leaf</tissue>
    </source>
</reference>
<feature type="compositionally biased region" description="Low complexity" evidence="5">
    <location>
        <begin position="8"/>
        <end position="20"/>
    </location>
</feature>